<organism evidence="1 2">
    <name type="scientific">Pseudomonas machongensis</name>
    <dbReference type="NCBI Taxonomy" id="3110229"/>
    <lineage>
        <taxon>Bacteria</taxon>
        <taxon>Pseudomonadati</taxon>
        <taxon>Pseudomonadota</taxon>
        <taxon>Gammaproteobacteria</taxon>
        <taxon>Pseudomonadales</taxon>
        <taxon>Pseudomonadaceae</taxon>
        <taxon>Pseudomonas</taxon>
    </lineage>
</organism>
<comment type="caution">
    <text evidence="1">The sequence shown here is derived from an EMBL/GenBank/DDBJ whole genome shotgun (WGS) entry which is preliminary data.</text>
</comment>
<gene>
    <name evidence="1" type="ORF">VA602_13105</name>
</gene>
<evidence type="ECO:0000313" key="2">
    <source>
        <dbReference type="Proteomes" id="UP001302573"/>
    </source>
</evidence>
<dbReference type="EMBL" id="JAYFUI010000124">
    <property type="protein sequence ID" value="MEA5672277.1"/>
    <property type="molecule type" value="Genomic_DNA"/>
</dbReference>
<dbReference type="RefSeq" id="WP_323453420.1">
    <property type="nucleotide sequence ID" value="NZ_JAYFUI010000124.1"/>
</dbReference>
<proteinExistence type="predicted"/>
<sequence>MVRWCELTLQRFLRRSIRCLRCGAANPLVIVRAMAYGGVVDLRDKTKLEGVEHVYLDRSLYSKAEVLLLALSHRGEITGDLFAASEPVASEKLMGAEVL</sequence>
<keyword evidence="2" id="KW-1185">Reference proteome</keyword>
<dbReference type="Proteomes" id="UP001302573">
    <property type="component" value="Unassembled WGS sequence"/>
</dbReference>
<name>A0ABU5VG04_9PSED</name>
<accession>A0ABU5VG04</accession>
<evidence type="ECO:0000313" key="1">
    <source>
        <dbReference type="EMBL" id="MEA5672277.1"/>
    </source>
</evidence>
<reference evidence="1 2" key="1">
    <citation type="submission" date="2023-12" db="EMBL/GenBank/DDBJ databases">
        <title>Pseudomonas machongensis sp. nov., isolated from wilted pepper plants (Capsicum annuum).</title>
        <authorList>
            <person name="Qiu M."/>
            <person name="Li Y."/>
            <person name="Liu Q."/>
            <person name="Zhang X."/>
            <person name="Huang Y."/>
            <person name="Guo R."/>
            <person name="Hu M."/>
            <person name="Zhou J."/>
            <person name="Zhou X."/>
        </authorList>
    </citation>
    <scope>NUCLEOTIDE SEQUENCE [LARGE SCALE GENOMIC DNA]</scope>
    <source>
        <strain evidence="1 2">MH2</strain>
    </source>
</reference>
<protein>
    <submittedName>
        <fullName evidence="1">Uncharacterized protein</fullName>
    </submittedName>
</protein>